<dbReference type="GeneID" id="107068496"/>
<evidence type="ECO:0000259" key="6">
    <source>
        <dbReference type="Pfam" id="PF00171"/>
    </source>
</evidence>
<dbReference type="InterPro" id="IPR016161">
    <property type="entry name" value="Ald_DH/histidinol_DH"/>
</dbReference>
<dbReference type="InterPro" id="IPR016162">
    <property type="entry name" value="Ald_DH_N"/>
</dbReference>
<protein>
    <recommendedName>
        <fullName evidence="3">Aldehyde dehydrogenase</fullName>
    </recommendedName>
</protein>
<keyword evidence="7" id="KW-1185">Reference proteome</keyword>
<dbReference type="RefSeq" id="XP_015180422.1">
    <property type="nucleotide sequence ID" value="XM_015324936.1"/>
</dbReference>
<dbReference type="Proteomes" id="UP000694924">
    <property type="component" value="Unplaced"/>
</dbReference>
<evidence type="ECO:0000256" key="5">
    <source>
        <dbReference type="RuleBase" id="RU003345"/>
    </source>
</evidence>
<dbReference type="PROSITE" id="PS00687">
    <property type="entry name" value="ALDEHYDE_DEHYDR_GLU"/>
    <property type="match status" value="1"/>
</dbReference>
<gene>
    <name evidence="8" type="primary">LOC107068496</name>
</gene>
<evidence type="ECO:0000256" key="1">
    <source>
        <dbReference type="ARBA" id="ARBA00009986"/>
    </source>
</evidence>
<evidence type="ECO:0000256" key="4">
    <source>
        <dbReference type="PROSITE-ProRule" id="PRU10007"/>
    </source>
</evidence>
<comment type="similarity">
    <text evidence="1 3 5">Belongs to the aldehyde dehydrogenase family.</text>
</comment>
<dbReference type="Pfam" id="PF00171">
    <property type="entry name" value="Aldedh"/>
    <property type="match status" value="1"/>
</dbReference>
<dbReference type="PANTHER" id="PTHR43570:SF16">
    <property type="entry name" value="ALDEHYDE DEHYDROGENASE TYPE III, ISOFORM Q"/>
    <property type="match status" value="1"/>
</dbReference>
<dbReference type="SUPFAM" id="SSF53720">
    <property type="entry name" value="ALDH-like"/>
    <property type="match status" value="1"/>
</dbReference>
<dbReference type="Gene3D" id="3.40.605.10">
    <property type="entry name" value="Aldehyde Dehydrogenase, Chain A, domain 1"/>
    <property type="match status" value="1"/>
</dbReference>
<organism evidence="7 8">
    <name type="scientific">Polistes dominula</name>
    <name type="common">European paper wasp</name>
    <name type="synonym">Vespa dominula</name>
    <dbReference type="NCBI Taxonomy" id="743375"/>
    <lineage>
        <taxon>Eukaryota</taxon>
        <taxon>Metazoa</taxon>
        <taxon>Ecdysozoa</taxon>
        <taxon>Arthropoda</taxon>
        <taxon>Hexapoda</taxon>
        <taxon>Insecta</taxon>
        <taxon>Pterygota</taxon>
        <taxon>Neoptera</taxon>
        <taxon>Endopterygota</taxon>
        <taxon>Hymenoptera</taxon>
        <taxon>Apocrita</taxon>
        <taxon>Aculeata</taxon>
        <taxon>Vespoidea</taxon>
        <taxon>Vespidae</taxon>
        <taxon>Polistinae</taxon>
        <taxon>Polistini</taxon>
        <taxon>Polistes</taxon>
    </lineage>
</organism>
<evidence type="ECO:0000313" key="8">
    <source>
        <dbReference type="RefSeq" id="XP_015180422.1"/>
    </source>
</evidence>
<feature type="active site" evidence="4">
    <location>
        <position position="265"/>
    </location>
</feature>
<dbReference type="PIRSF" id="PIRSF036492">
    <property type="entry name" value="ALDH"/>
    <property type="match status" value="1"/>
</dbReference>
<feature type="domain" description="Aldehyde dehydrogenase" evidence="6">
    <location>
        <begin position="58"/>
        <end position="482"/>
    </location>
</feature>
<name>A0ABM1IJN5_POLDO</name>
<dbReference type="InterPro" id="IPR012394">
    <property type="entry name" value="Aldehyde_DH_NAD(P)"/>
</dbReference>
<dbReference type="InterPro" id="IPR029510">
    <property type="entry name" value="Ald_DH_CS_GLU"/>
</dbReference>
<dbReference type="PANTHER" id="PTHR43570">
    <property type="entry name" value="ALDEHYDE DEHYDROGENASE"/>
    <property type="match status" value="1"/>
</dbReference>
<evidence type="ECO:0000256" key="3">
    <source>
        <dbReference type="PIRNR" id="PIRNR036492"/>
    </source>
</evidence>
<reference evidence="8" key="1">
    <citation type="submission" date="2025-08" db="UniProtKB">
        <authorList>
            <consortium name="RefSeq"/>
        </authorList>
    </citation>
    <scope>IDENTIFICATION</scope>
    <source>
        <tissue evidence="8">Whole body</tissue>
    </source>
</reference>
<evidence type="ECO:0000313" key="7">
    <source>
        <dbReference type="Proteomes" id="UP000694924"/>
    </source>
</evidence>
<dbReference type="CDD" id="cd07132">
    <property type="entry name" value="ALDH_F3AB"/>
    <property type="match status" value="1"/>
</dbReference>
<dbReference type="InterPro" id="IPR015590">
    <property type="entry name" value="Aldehyde_DH_dom"/>
</dbReference>
<dbReference type="InterPro" id="IPR016163">
    <property type="entry name" value="Ald_DH_C"/>
</dbReference>
<dbReference type="Gene3D" id="3.40.309.10">
    <property type="entry name" value="Aldehyde Dehydrogenase, Chain A, domain 2"/>
    <property type="match status" value="1"/>
</dbReference>
<sequence>MAEVIIDIPKQMDDELKNEMITSSTVSSENETTRIDLQAAVIDISDSPQMNGKTMTANYADIVQGMRDTFFSGKTRPLEWRIKQLKQIIRMMKECTPQFLSALATDLRRSKFESMILEINYTIEDIKHMIYNIKDWAATEKPSKAMMNLLDGVEIHKDPYGVVLIIGAWNYPIQLVLAPLIGAIAAGNCVIVKPSEVAQATANLFAELIPKYLDTECYRVITGSVAETTELLKQRFDYIFYTGSTNVGRIVREASNKYLTPVTLELGGKSPVYIDNSADISIATKRILWGKFINVGQTCIAPDYVLCSTEVQNKFLEEAKKILKEWYGNNPKESNDLCRIINENHLQRLKNYLSGNGKVAIGGDYDFAEKYISPTVLIDVKPTDPVMQDEIFGPILPIVNVDNAYEAIRFINSRDIPLVLYIFSKDKGVQNLIINQTNSGSVCVNDTILQYSVDTLPFGGVGNSGMGAYHGKYSFDTFVHKKGCLIKNFNIIGEKLASCRYPPYTDRKLNFLQMLTSKRPDVPGIKYLPHLIMFGLGVVATIGVKAAFKDFSDEDQL</sequence>
<evidence type="ECO:0000256" key="2">
    <source>
        <dbReference type="ARBA" id="ARBA00023002"/>
    </source>
</evidence>
<proteinExistence type="inferred from homology"/>
<accession>A0ABM1IJN5</accession>
<keyword evidence="2 3" id="KW-0560">Oxidoreductase</keyword>